<dbReference type="InterPro" id="IPR051335">
    <property type="entry name" value="Alanyl-tRNA_Editing_Enzymes"/>
</dbReference>
<gene>
    <name evidence="2" type="ORF">M427DRAFT_54242</name>
</gene>
<proteinExistence type="predicted"/>
<dbReference type="Proteomes" id="UP000070544">
    <property type="component" value="Unassembled WGS sequence"/>
</dbReference>
<keyword evidence="3" id="KW-1185">Reference proteome</keyword>
<dbReference type="PANTHER" id="PTHR43462:SF2">
    <property type="entry name" value="THREONYL AND ALANYL TRNA SYNTHETASE SECOND ADDITIONAL DOMAIN-CONTAINING PROTEIN"/>
    <property type="match status" value="1"/>
</dbReference>
<dbReference type="PANTHER" id="PTHR43462">
    <property type="entry name" value="ALANYL-TRNA EDITING PROTEIN"/>
    <property type="match status" value="1"/>
</dbReference>
<evidence type="ECO:0000313" key="3">
    <source>
        <dbReference type="Proteomes" id="UP000070544"/>
    </source>
</evidence>
<accession>A0A139AN46</accession>
<dbReference type="OrthoDB" id="288942at2759"/>
<feature type="region of interest" description="Disordered" evidence="1">
    <location>
        <begin position="263"/>
        <end position="287"/>
    </location>
</feature>
<dbReference type="STRING" id="1344416.A0A139AN46"/>
<evidence type="ECO:0000313" key="2">
    <source>
        <dbReference type="EMBL" id="KXS18034.1"/>
    </source>
</evidence>
<organism evidence="2 3">
    <name type="scientific">Gonapodya prolifera (strain JEL478)</name>
    <name type="common">Monoblepharis prolifera</name>
    <dbReference type="NCBI Taxonomy" id="1344416"/>
    <lineage>
        <taxon>Eukaryota</taxon>
        <taxon>Fungi</taxon>
        <taxon>Fungi incertae sedis</taxon>
        <taxon>Chytridiomycota</taxon>
        <taxon>Chytridiomycota incertae sedis</taxon>
        <taxon>Monoblepharidomycetes</taxon>
        <taxon>Monoblepharidales</taxon>
        <taxon>Gonapodyaceae</taxon>
        <taxon>Gonapodya</taxon>
    </lineage>
</organism>
<dbReference type="InterPro" id="IPR009000">
    <property type="entry name" value="Transl_B-barrel_sf"/>
</dbReference>
<feature type="compositionally biased region" description="Low complexity" evidence="1">
    <location>
        <begin position="263"/>
        <end position="283"/>
    </location>
</feature>
<evidence type="ECO:0000256" key="1">
    <source>
        <dbReference type="SAM" id="MobiDB-lite"/>
    </source>
</evidence>
<sequence length="401" mass="41705">MDTIPATETLYHTDTRLFTFPSATLVAITPYTPQPTSQHTTLHQFHDLTWTQGEYALAFDKTIFHPFGGGQESDVGSASFPSSSPATTTFTVRQVRFHKPTGAIWHYGSFQPSPVDTTTLPHPGATCTLSIDPTIRIRNARLHSAGHLIDLAMIDLGLLATTPAPDSDSVPGAKPQESGSGANAKPGKGKSGFASGKGNHTPGDSWVEYDGKIPEGWLPPRDIGDRDAQPHISAQGHPQASPAADPAVDAANAAILAALAGAGGASAPTKGKGAKPSKAAKTPSLPPIDLPATLPGLLTVSLHRILRAHRDTTTSASVLSYTDAAALCGGSLPVYIPRSSAPRIVVLAPGAVGCPCGGTHVGSVGELWKEGAAEGRNSAVRVVEVTLKKGKLRIRYEVDEA</sequence>
<dbReference type="Gene3D" id="2.40.30.130">
    <property type="match status" value="1"/>
</dbReference>
<reference evidence="2 3" key="1">
    <citation type="journal article" date="2015" name="Genome Biol. Evol.">
        <title>Phylogenomic analyses indicate that early fungi evolved digesting cell walls of algal ancestors of land plants.</title>
        <authorList>
            <person name="Chang Y."/>
            <person name="Wang S."/>
            <person name="Sekimoto S."/>
            <person name="Aerts A.L."/>
            <person name="Choi C."/>
            <person name="Clum A."/>
            <person name="LaButti K.M."/>
            <person name="Lindquist E.A."/>
            <person name="Yee Ngan C."/>
            <person name="Ohm R.A."/>
            <person name="Salamov A.A."/>
            <person name="Grigoriev I.V."/>
            <person name="Spatafora J.W."/>
            <person name="Berbee M.L."/>
        </authorList>
    </citation>
    <scope>NUCLEOTIDE SEQUENCE [LARGE SCALE GENOMIC DNA]</scope>
    <source>
        <strain evidence="2 3">JEL478</strain>
    </source>
</reference>
<feature type="region of interest" description="Disordered" evidence="1">
    <location>
        <begin position="165"/>
        <end position="246"/>
    </location>
</feature>
<protein>
    <recommendedName>
        <fullName evidence="4">Threonyl/alanyl tRNA synthetase SAD domain-containing protein</fullName>
    </recommendedName>
</protein>
<evidence type="ECO:0008006" key="4">
    <source>
        <dbReference type="Google" id="ProtNLM"/>
    </source>
</evidence>
<dbReference type="EMBL" id="KQ965744">
    <property type="protein sequence ID" value="KXS18034.1"/>
    <property type="molecule type" value="Genomic_DNA"/>
</dbReference>
<name>A0A139AN46_GONPJ</name>
<dbReference type="SUPFAM" id="SSF50447">
    <property type="entry name" value="Translation proteins"/>
    <property type="match status" value="1"/>
</dbReference>
<dbReference type="AlphaFoldDB" id="A0A139AN46"/>